<dbReference type="AlphaFoldDB" id="A0A921RHW2"/>
<name>A0A921RHW2_SORBI</name>
<protein>
    <submittedName>
        <fullName evidence="2">Uncharacterized protein</fullName>
    </submittedName>
</protein>
<comment type="caution">
    <text evidence="2">The sequence shown here is derived from an EMBL/GenBank/DDBJ whole genome shotgun (WGS) entry which is preliminary data.</text>
</comment>
<proteinExistence type="predicted"/>
<gene>
    <name evidence="2" type="ORF">BDA96_03G380600</name>
</gene>
<reference evidence="2" key="1">
    <citation type="journal article" date="2019" name="BMC Genomics">
        <title>A new reference genome for Sorghum bicolor reveals high levels of sequence similarity between sweet and grain genotypes: implications for the genetics of sugar metabolism.</title>
        <authorList>
            <person name="Cooper E.A."/>
            <person name="Brenton Z.W."/>
            <person name="Flinn B.S."/>
            <person name="Jenkins J."/>
            <person name="Shu S."/>
            <person name="Flowers D."/>
            <person name="Luo F."/>
            <person name="Wang Y."/>
            <person name="Xia P."/>
            <person name="Barry K."/>
            <person name="Daum C."/>
            <person name="Lipzen A."/>
            <person name="Yoshinaga Y."/>
            <person name="Schmutz J."/>
            <person name="Saski C."/>
            <person name="Vermerris W."/>
            <person name="Kresovich S."/>
        </authorList>
    </citation>
    <scope>NUCLEOTIDE SEQUENCE</scope>
</reference>
<feature type="region of interest" description="Disordered" evidence="1">
    <location>
        <begin position="1"/>
        <end position="35"/>
    </location>
</feature>
<accession>A0A921RHW2</accession>
<dbReference type="EMBL" id="CM027682">
    <property type="protein sequence ID" value="KAG0540110.1"/>
    <property type="molecule type" value="Genomic_DNA"/>
</dbReference>
<evidence type="ECO:0000256" key="1">
    <source>
        <dbReference type="SAM" id="MobiDB-lite"/>
    </source>
</evidence>
<sequence length="35" mass="3793">MFGRSSSGNGLRQKRCTIGGTDCCPNPDNVRRPVI</sequence>
<feature type="compositionally biased region" description="Polar residues" evidence="1">
    <location>
        <begin position="1"/>
        <end position="10"/>
    </location>
</feature>
<dbReference type="Proteomes" id="UP000807115">
    <property type="component" value="Chromosome 3"/>
</dbReference>
<reference evidence="2" key="2">
    <citation type="submission" date="2020-10" db="EMBL/GenBank/DDBJ databases">
        <authorList>
            <person name="Cooper E.A."/>
            <person name="Brenton Z.W."/>
            <person name="Flinn B.S."/>
            <person name="Jenkins J."/>
            <person name="Shu S."/>
            <person name="Flowers D."/>
            <person name="Luo F."/>
            <person name="Wang Y."/>
            <person name="Xia P."/>
            <person name="Barry K."/>
            <person name="Daum C."/>
            <person name="Lipzen A."/>
            <person name="Yoshinaga Y."/>
            <person name="Schmutz J."/>
            <person name="Saski C."/>
            <person name="Vermerris W."/>
            <person name="Kresovich S."/>
        </authorList>
    </citation>
    <scope>NUCLEOTIDE SEQUENCE</scope>
</reference>
<organism evidence="2 3">
    <name type="scientific">Sorghum bicolor</name>
    <name type="common">Sorghum</name>
    <name type="synonym">Sorghum vulgare</name>
    <dbReference type="NCBI Taxonomy" id="4558"/>
    <lineage>
        <taxon>Eukaryota</taxon>
        <taxon>Viridiplantae</taxon>
        <taxon>Streptophyta</taxon>
        <taxon>Embryophyta</taxon>
        <taxon>Tracheophyta</taxon>
        <taxon>Spermatophyta</taxon>
        <taxon>Magnoliopsida</taxon>
        <taxon>Liliopsida</taxon>
        <taxon>Poales</taxon>
        <taxon>Poaceae</taxon>
        <taxon>PACMAD clade</taxon>
        <taxon>Panicoideae</taxon>
        <taxon>Andropogonodae</taxon>
        <taxon>Andropogoneae</taxon>
        <taxon>Sorghinae</taxon>
        <taxon>Sorghum</taxon>
    </lineage>
</organism>
<evidence type="ECO:0000313" key="2">
    <source>
        <dbReference type="EMBL" id="KAG0540110.1"/>
    </source>
</evidence>
<evidence type="ECO:0000313" key="3">
    <source>
        <dbReference type="Proteomes" id="UP000807115"/>
    </source>
</evidence>